<dbReference type="STRING" id="1524460.IX84_24215"/>
<keyword evidence="2" id="KW-0732">Signal</keyword>
<protein>
    <submittedName>
        <fullName evidence="3">Uncharacterized protein</fullName>
    </submittedName>
</protein>
<proteinExistence type="predicted"/>
<organism evidence="3 4">
    <name type="scientific">Phaeodactylibacter xiamenensis</name>
    <dbReference type="NCBI Taxonomy" id="1524460"/>
    <lineage>
        <taxon>Bacteria</taxon>
        <taxon>Pseudomonadati</taxon>
        <taxon>Bacteroidota</taxon>
        <taxon>Saprospiria</taxon>
        <taxon>Saprospirales</taxon>
        <taxon>Haliscomenobacteraceae</taxon>
        <taxon>Phaeodactylibacter</taxon>
    </lineage>
</organism>
<evidence type="ECO:0000256" key="2">
    <source>
        <dbReference type="SAM" id="SignalP"/>
    </source>
</evidence>
<evidence type="ECO:0000313" key="3">
    <source>
        <dbReference type="EMBL" id="KGE85754.1"/>
    </source>
</evidence>
<feature type="chain" id="PRO_5001939684" evidence="2">
    <location>
        <begin position="23"/>
        <end position="300"/>
    </location>
</feature>
<accession>A0A098S070</accession>
<dbReference type="OrthoDB" id="788168at2"/>
<reference evidence="3 4" key="1">
    <citation type="journal article" date="2014" name="Int. J. Syst. Evol. Microbiol.">
        <title>Phaeodactylibacter xiamenensis gen. nov., sp. nov., a member of the family Saprospiraceae isolated from the marine alga Phaeodactylum tricornutum.</title>
        <authorList>
            <person name="Chen Z.Jr."/>
            <person name="Lei X."/>
            <person name="Lai Q."/>
            <person name="Li Y."/>
            <person name="Zhang B."/>
            <person name="Zhang J."/>
            <person name="Zhang H."/>
            <person name="Yang L."/>
            <person name="Zheng W."/>
            <person name="Tian Y."/>
            <person name="Yu Z."/>
            <person name="Xu H.Jr."/>
            <person name="Zheng T."/>
        </authorList>
    </citation>
    <scope>NUCLEOTIDE SEQUENCE [LARGE SCALE GENOMIC DNA]</scope>
    <source>
        <strain evidence="3 4">KD52</strain>
    </source>
</reference>
<name>A0A098S070_9BACT</name>
<dbReference type="AlphaFoldDB" id="A0A098S070"/>
<evidence type="ECO:0000256" key="1">
    <source>
        <dbReference type="SAM" id="MobiDB-lite"/>
    </source>
</evidence>
<evidence type="ECO:0000313" key="4">
    <source>
        <dbReference type="Proteomes" id="UP000029736"/>
    </source>
</evidence>
<dbReference type="Proteomes" id="UP000029736">
    <property type="component" value="Unassembled WGS sequence"/>
</dbReference>
<keyword evidence="4" id="KW-1185">Reference proteome</keyword>
<sequence length="300" mass="34624">MISRLIQSFICAFLTISAVPLAAQAPQDVTYFEMVEDSLSGLAKTLLRDSLAEHRLKAGTEIKNLLQEALSAEYAFQYPFSGLRGISIQYPQDSTFRIFTWQLYVSENDYRYGGFLQHSSGSVYPLEDHSAEVRMPEYEVMSPDYWYGTVYYNIKQTGKKRDRHYLLFGYDGYELFRKRKLIDVLVFKDGEPRFGAPVFQHGPGKVKHRVVREYSAEVSTRLNYDDVLEMIMFDHLIGQNGPHGEGLTYYPDGSYEAYKLEKDGKWVHVEKVFDQVSEEAPRPSPILDNRKKDIFGRGNQ</sequence>
<gene>
    <name evidence="3" type="ORF">IX84_24215</name>
</gene>
<feature type="compositionally biased region" description="Basic and acidic residues" evidence="1">
    <location>
        <begin position="288"/>
        <end position="300"/>
    </location>
</feature>
<feature type="signal peptide" evidence="2">
    <location>
        <begin position="1"/>
        <end position="22"/>
    </location>
</feature>
<feature type="region of interest" description="Disordered" evidence="1">
    <location>
        <begin position="278"/>
        <end position="300"/>
    </location>
</feature>
<dbReference type="EMBL" id="JPOS01000083">
    <property type="protein sequence ID" value="KGE85754.1"/>
    <property type="molecule type" value="Genomic_DNA"/>
</dbReference>
<dbReference type="RefSeq" id="WP_044226451.1">
    <property type="nucleotide sequence ID" value="NZ_JBKAGJ010000002.1"/>
</dbReference>
<comment type="caution">
    <text evidence="3">The sequence shown here is derived from an EMBL/GenBank/DDBJ whole genome shotgun (WGS) entry which is preliminary data.</text>
</comment>